<evidence type="ECO:0000256" key="1">
    <source>
        <dbReference type="ARBA" id="ARBA00005689"/>
    </source>
</evidence>
<dbReference type="EC" id="1.4.1.1" evidence="2 5"/>
<feature type="active site" description="Proton donor/acceptor" evidence="6">
    <location>
        <position position="270"/>
    </location>
</feature>
<dbReference type="PROSITE" id="PS00837">
    <property type="entry name" value="ALADH_PNT_2"/>
    <property type="match status" value="1"/>
</dbReference>
<feature type="binding site" evidence="8">
    <location>
        <position position="198"/>
    </location>
    <ligand>
        <name>NAD(+)</name>
        <dbReference type="ChEBI" id="CHEBI:57540"/>
    </ligand>
</feature>
<evidence type="ECO:0000256" key="2">
    <source>
        <dbReference type="ARBA" id="ARBA00012897"/>
    </source>
</evidence>
<dbReference type="PANTHER" id="PTHR42795">
    <property type="entry name" value="ALANINE DEHYDROGENASE"/>
    <property type="match status" value="1"/>
</dbReference>
<accession>A0A6M6BJ64</accession>
<evidence type="ECO:0000256" key="7">
    <source>
        <dbReference type="PIRSR" id="PIRSR000183-2"/>
    </source>
</evidence>
<evidence type="ECO:0000256" key="4">
    <source>
        <dbReference type="ARBA" id="ARBA00023027"/>
    </source>
</evidence>
<reference evidence="11 12" key="1">
    <citation type="submission" date="2020-05" db="EMBL/GenBank/DDBJ databases">
        <title>Complete genome sequence of Hymenobacter sp. TS19 in Coasted Sand Dune.</title>
        <authorList>
            <person name="Lee J.-H."/>
            <person name="Jung J.-H."/>
            <person name="Jeong S."/>
            <person name="Zhao L."/>
            <person name="Kim M.-K."/>
            <person name="Seo H.-S."/>
            <person name="Lim S."/>
        </authorList>
    </citation>
    <scope>NUCLEOTIDE SEQUENCE [LARGE SCALE GENOMIC DNA]</scope>
    <source>
        <strain evidence="11 12">TS19</strain>
    </source>
</reference>
<dbReference type="InterPro" id="IPR008143">
    <property type="entry name" value="Ala_DH/PNT_CS2"/>
</dbReference>
<dbReference type="GO" id="GO:0042853">
    <property type="term" value="P:L-alanine catabolic process"/>
    <property type="evidence" value="ECO:0007669"/>
    <property type="project" value="InterPro"/>
</dbReference>
<dbReference type="Pfam" id="PF01262">
    <property type="entry name" value="AlaDh_PNT_C"/>
    <property type="match status" value="1"/>
</dbReference>
<keyword evidence="3 5" id="KW-0560">Oxidoreductase</keyword>
<feature type="binding site" evidence="8">
    <location>
        <begin position="267"/>
        <end position="270"/>
    </location>
    <ligand>
        <name>NAD(+)</name>
        <dbReference type="ChEBI" id="CHEBI:57540"/>
    </ligand>
</feature>
<proteinExistence type="inferred from homology"/>
<dbReference type="FunFam" id="3.40.50.720:FF:000049">
    <property type="entry name" value="Alanine dehydrogenase"/>
    <property type="match status" value="1"/>
</dbReference>
<feature type="binding site" evidence="8">
    <location>
        <begin position="298"/>
        <end position="301"/>
    </location>
    <ligand>
        <name>NAD(+)</name>
        <dbReference type="ChEBI" id="CHEBI:57540"/>
    </ligand>
</feature>
<evidence type="ECO:0000259" key="9">
    <source>
        <dbReference type="SMART" id="SM01002"/>
    </source>
</evidence>
<keyword evidence="4 5" id="KW-0520">NAD</keyword>
<evidence type="ECO:0000313" key="11">
    <source>
        <dbReference type="EMBL" id="QJX48126.1"/>
    </source>
</evidence>
<feature type="binding site" evidence="8">
    <location>
        <position position="203"/>
    </location>
    <ligand>
        <name>NAD(+)</name>
        <dbReference type="ChEBI" id="CHEBI:57540"/>
    </ligand>
</feature>
<evidence type="ECO:0000259" key="10">
    <source>
        <dbReference type="SMART" id="SM01003"/>
    </source>
</evidence>
<dbReference type="GO" id="GO:0000286">
    <property type="term" value="F:alanine dehydrogenase activity"/>
    <property type="evidence" value="ECO:0007669"/>
    <property type="project" value="UniProtKB-UniRule"/>
</dbReference>
<keyword evidence="12" id="KW-1185">Reference proteome</keyword>
<dbReference type="EMBL" id="CP053538">
    <property type="protein sequence ID" value="QJX48126.1"/>
    <property type="molecule type" value="Genomic_DNA"/>
</dbReference>
<feature type="binding site" evidence="8">
    <location>
        <position position="134"/>
    </location>
    <ligand>
        <name>NAD(+)</name>
        <dbReference type="ChEBI" id="CHEBI:57540"/>
    </ligand>
</feature>
<dbReference type="InterPro" id="IPR036291">
    <property type="entry name" value="NAD(P)-bd_dom_sf"/>
</dbReference>
<dbReference type="AlphaFoldDB" id="A0A6M6BJ64"/>
<feature type="binding site" evidence="7">
    <location>
        <position position="75"/>
    </location>
    <ligand>
        <name>substrate</name>
    </ligand>
</feature>
<dbReference type="SMART" id="SM01002">
    <property type="entry name" value="AlaDh_PNT_C"/>
    <property type="match status" value="1"/>
</dbReference>
<dbReference type="SUPFAM" id="SSF52283">
    <property type="entry name" value="Formate/glycerate dehydrogenase catalytic domain-like"/>
    <property type="match status" value="1"/>
</dbReference>
<feature type="active site" description="Proton donor/acceptor" evidence="6">
    <location>
        <position position="96"/>
    </location>
</feature>
<dbReference type="Pfam" id="PF05222">
    <property type="entry name" value="AlaDh_PNT_N"/>
    <property type="match status" value="1"/>
</dbReference>
<evidence type="ECO:0000256" key="3">
    <source>
        <dbReference type="ARBA" id="ARBA00023002"/>
    </source>
</evidence>
<dbReference type="Proteomes" id="UP000501623">
    <property type="component" value="Chromosome"/>
</dbReference>
<dbReference type="InterPro" id="IPR007698">
    <property type="entry name" value="AlaDH/PNT_NAD(H)-bd"/>
</dbReference>
<name>A0A6M6BJ64_9BACT</name>
<dbReference type="SMART" id="SM01003">
    <property type="entry name" value="AlaDh_PNT_N"/>
    <property type="match status" value="1"/>
</dbReference>
<dbReference type="GO" id="GO:0000166">
    <property type="term" value="F:nucleotide binding"/>
    <property type="evidence" value="ECO:0007669"/>
    <property type="project" value="UniProtKB-KW"/>
</dbReference>
<feature type="binding site" evidence="8">
    <location>
        <position position="220"/>
    </location>
    <ligand>
        <name>NAD(+)</name>
        <dbReference type="ChEBI" id="CHEBI:57540"/>
    </ligand>
</feature>
<feature type="binding site" evidence="8">
    <location>
        <begin position="239"/>
        <end position="240"/>
    </location>
    <ligand>
        <name>NAD(+)</name>
        <dbReference type="ChEBI" id="CHEBI:57540"/>
    </ligand>
</feature>
<dbReference type="InterPro" id="IPR007886">
    <property type="entry name" value="AlaDH/PNT_N"/>
</dbReference>
<dbReference type="KEGG" id="hts:HMJ29_14775"/>
<dbReference type="GO" id="GO:0005886">
    <property type="term" value="C:plasma membrane"/>
    <property type="evidence" value="ECO:0007669"/>
    <property type="project" value="TreeGrafter"/>
</dbReference>
<sequence>MLIGVPKEIKNNENRVGLTPAGVAEFRKHGHDVYVQATAGLGSGFQDAEYEQAGATILPTIEDVYAKAEMIVKVKEPIASEYPLIKENQLLFTYFHFASGEELTHAMIERKAVCLAYETVELPSRALPLLIPMSEVAGRMAPQEGAKYLEKPLKGRGILLGGVPGVKPAEVLVLGAGIVGTQAAKIAAGLGAQVTIMDISLNRLRELDDFMPKNVVTQYSNEYNIREAIKTADLIIGAVLIPGAKAPHLITRDMLKSMKAGTVLVDVAVDQGGCIETCKPTTHENPTFIIDDIVHYCVANMPGAVPYTSTLALTNATLPYAVKLANLGWQEACRRDEALRLGLNVVHGKVVYKGVADAWGLPLETVESVMEGAIA</sequence>
<dbReference type="CDD" id="cd05305">
    <property type="entry name" value="L-AlaDH"/>
    <property type="match status" value="1"/>
</dbReference>
<gene>
    <name evidence="11" type="primary">ald</name>
    <name evidence="11" type="ORF">HMJ29_14775</name>
</gene>
<protein>
    <recommendedName>
        <fullName evidence="2 5">Alanine dehydrogenase</fullName>
        <ecNumber evidence="2 5">1.4.1.1</ecNumber>
    </recommendedName>
</protein>
<dbReference type="InterPro" id="IPR008141">
    <property type="entry name" value="Ala_DH"/>
</dbReference>
<comment type="catalytic activity">
    <reaction evidence="5">
        <text>L-alanine + NAD(+) + H2O = pyruvate + NH4(+) + NADH + H(+)</text>
        <dbReference type="Rhea" id="RHEA:18405"/>
        <dbReference type="ChEBI" id="CHEBI:15361"/>
        <dbReference type="ChEBI" id="CHEBI:15377"/>
        <dbReference type="ChEBI" id="CHEBI:15378"/>
        <dbReference type="ChEBI" id="CHEBI:28938"/>
        <dbReference type="ChEBI" id="CHEBI:57540"/>
        <dbReference type="ChEBI" id="CHEBI:57945"/>
        <dbReference type="ChEBI" id="CHEBI:57972"/>
        <dbReference type="EC" id="1.4.1.1"/>
    </reaction>
</comment>
<dbReference type="SUPFAM" id="SSF51735">
    <property type="entry name" value="NAD(P)-binding Rossmann-fold domains"/>
    <property type="match status" value="1"/>
</dbReference>
<feature type="domain" description="Alanine dehydrogenase/pyridine nucleotide transhydrogenase NAD(H)-binding" evidence="9">
    <location>
        <begin position="149"/>
        <end position="297"/>
    </location>
</feature>
<evidence type="ECO:0000256" key="5">
    <source>
        <dbReference type="PIRNR" id="PIRNR000183"/>
    </source>
</evidence>
<organism evidence="11 12">
    <name type="scientific">Hymenobacter taeanensis</name>
    <dbReference type="NCBI Taxonomy" id="2735321"/>
    <lineage>
        <taxon>Bacteria</taxon>
        <taxon>Pseudomonadati</taxon>
        <taxon>Bacteroidota</taxon>
        <taxon>Cytophagia</taxon>
        <taxon>Cytophagales</taxon>
        <taxon>Hymenobacteraceae</taxon>
        <taxon>Hymenobacter</taxon>
    </lineage>
</organism>
<comment type="similarity">
    <text evidence="1 5">Belongs to the AlaDH/PNT family.</text>
</comment>
<feature type="domain" description="Alanine dehydrogenase/pyridine nucleotide transhydrogenase N-terminal" evidence="10">
    <location>
        <begin position="4"/>
        <end position="137"/>
    </location>
</feature>
<dbReference type="Gene3D" id="3.40.50.720">
    <property type="entry name" value="NAD(P)-binding Rossmann-like Domain"/>
    <property type="match status" value="2"/>
</dbReference>
<dbReference type="PANTHER" id="PTHR42795:SF1">
    <property type="entry name" value="ALANINE DEHYDROGENASE"/>
    <property type="match status" value="1"/>
</dbReference>
<dbReference type="NCBIfam" id="TIGR00518">
    <property type="entry name" value="alaDH"/>
    <property type="match status" value="1"/>
</dbReference>
<keyword evidence="8" id="KW-0547">Nucleotide-binding</keyword>
<dbReference type="RefSeq" id="WP_171592214.1">
    <property type="nucleotide sequence ID" value="NZ_CP053538.1"/>
</dbReference>
<evidence type="ECO:0000313" key="12">
    <source>
        <dbReference type="Proteomes" id="UP000501623"/>
    </source>
</evidence>
<evidence type="ECO:0000256" key="8">
    <source>
        <dbReference type="PIRSR" id="PIRSR000183-3"/>
    </source>
</evidence>
<evidence type="ECO:0000256" key="6">
    <source>
        <dbReference type="PIRSR" id="PIRSR000183-1"/>
    </source>
</evidence>
<dbReference type="PIRSF" id="PIRSF000183">
    <property type="entry name" value="Alanine_dh"/>
    <property type="match status" value="1"/>
</dbReference>
<feature type="binding site" evidence="7">
    <location>
        <position position="15"/>
    </location>
    <ligand>
        <name>substrate</name>
    </ligand>
</feature>